<proteinExistence type="predicted"/>
<sequence>MVHARHGVAGAVLDALDHGADLVGGLAGALGQLAHFVGHHGKTAARFAGPGGFDGGVEGQQIGLVGDFLDGIDDRGDLAGLRPQAFHLLGRIPHLGGQGAHLVDGLEDDAFAVGG</sequence>
<dbReference type="EMBL" id="VSSQ01066282">
    <property type="protein sequence ID" value="MPN18862.1"/>
    <property type="molecule type" value="Genomic_DNA"/>
</dbReference>
<name>A0A645FYS1_9ZZZZ</name>
<comment type="caution">
    <text evidence="1">The sequence shown here is derived from an EMBL/GenBank/DDBJ whole genome shotgun (WGS) entry which is preliminary data.</text>
</comment>
<reference evidence="1" key="1">
    <citation type="submission" date="2019-08" db="EMBL/GenBank/DDBJ databases">
        <authorList>
            <person name="Kucharzyk K."/>
            <person name="Murdoch R.W."/>
            <person name="Higgins S."/>
            <person name="Loffler F."/>
        </authorList>
    </citation>
    <scope>NUCLEOTIDE SEQUENCE</scope>
</reference>
<evidence type="ECO:0000313" key="1">
    <source>
        <dbReference type="EMBL" id="MPN18862.1"/>
    </source>
</evidence>
<dbReference type="AlphaFoldDB" id="A0A645FYS1"/>
<organism evidence="1">
    <name type="scientific">bioreactor metagenome</name>
    <dbReference type="NCBI Taxonomy" id="1076179"/>
    <lineage>
        <taxon>unclassified sequences</taxon>
        <taxon>metagenomes</taxon>
        <taxon>ecological metagenomes</taxon>
    </lineage>
</organism>
<gene>
    <name evidence="1" type="ORF">SDC9_166227</name>
</gene>
<protein>
    <submittedName>
        <fullName evidence="1">Uncharacterized protein</fullName>
    </submittedName>
</protein>
<accession>A0A645FYS1</accession>